<dbReference type="EMBL" id="JAACFV010000275">
    <property type="protein sequence ID" value="KAF7502291.1"/>
    <property type="molecule type" value="Genomic_DNA"/>
</dbReference>
<comment type="caution">
    <text evidence="1">The sequence shown here is derived from an EMBL/GenBank/DDBJ whole genome shotgun (WGS) entry which is preliminary data.</text>
</comment>
<dbReference type="AlphaFoldDB" id="A0A8H7A859"/>
<accession>A0A8H7A859</accession>
<dbReference type="Proteomes" id="UP000606974">
    <property type="component" value="Unassembled WGS sequence"/>
</dbReference>
<reference evidence="1" key="1">
    <citation type="submission" date="2020-02" db="EMBL/GenBank/DDBJ databases">
        <authorList>
            <person name="Palmer J.M."/>
        </authorList>
    </citation>
    <scope>NUCLEOTIDE SEQUENCE</scope>
    <source>
        <strain evidence="1">EPUS1.4</strain>
        <tissue evidence="1">Thallus</tissue>
    </source>
</reference>
<evidence type="ECO:0000313" key="1">
    <source>
        <dbReference type="EMBL" id="KAF7502291.1"/>
    </source>
</evidence>
<evidence type="ECO:0000313" key="2">
    <source>
        <dbReference type="Proteomes" id="UP000606974"/>
    </source>
</evidence>
<keyword evidence="2" id="KW-1185">Reference proteome</keyword>
<organism evidence="1 2">
    <name type="scientific">Endocarpon pusillum</name>
    <dbReference type="NCBI Taxonomy" id="364733"/>
    <lineage>
        <taxon>Eukaryota</taxon>
        <taxon>Fungi</taxon>
        <taxon>Dikarya</taxon>
        <taxon>Ascomycota</taxon>
        <taxon>Pezizomycotina</taxon>
        <taxon>Eurotiomycetes</taxon>
        <taxon>Chaetothyriomycetidae</taxon>
        <taxon>Verrucariales</taxon>
        <taxon>Verrucariaceae</taxon>
        <taxon>Endocarpon</taxon>
    </lineage>
</organism>
<sequence length="75" mass="8740">MIYNCTAEAGMPPDLPRLIPAYQEMERMNCLACYFYLRRSICSTNSYRSATVYQCRNSGWHSVRMEMLTATDTRV</sequence>
<name>A0A8H7A859_9EURO</name>
<proteinExistence type="predicted"/>
<gene>
    <name evidence="1" type="ORF">GJ744_006159</name>
</gene>
<protein>
    <submittedName>
        <fullName evidence="1">Uncharacterized protein</fullName>
    </submittedName>
</protein>